<organism evidence="2 3">
    <name type="scientific">Floridaenema evergladense BLCC-F167</name>
    <dbReference type="NCBI Taxonomy" id="3153639"/>
    <lineage>
        <taxon>Bacteria</taxon>
        <taxon>Bacillati</taxon>
        <taxon>Cyanobacteriota</taxon>
        <taxon>Cyanophyceae</taxon>
        <taxon>Oscillatoriophycideae</taxon>
        <taxon>Aerosakkonematales</taxon>
        <taxon>Aerosakkonemataceae</taxon>
        <taxon>Floridanema</taxon>
        <taxon>Floridanema evergladense</taxon>
    </lineage>
</organism>
<evidence type="ECO:0000313" key="2">
    <source>
        <dbReference type="EMBL" id="MFB2833061.1"/>
    </source>
</evidence>
<protein>
    <submittedName>
        <fullName evidence="2">Phosphonate degradation HD-domain oxygenase</fullName>
    </submittedName>
</protein>
<dbReference type="RefSeq" id="WP_413275530.1">
    <property type="nucleotide sequence ID" value="NZ_JBHFNT010000011.1"/>
</dbReference>
<dbReference type="InterPro" id="IPR006674">
    <property type="entry name" value="HD_domain"/>
</dbReference>
<dbReference type="NCBIfam" id="TIGR03276">
    <property type="entry name" value="Phn-HD"/>
    <property type="match status" value="1"/>
</dbReference>
<name>A0ABV4WDB8_9CYAN</name>
<gene>
    <name evidence="2" type="ORF">ACE1CA_00850</name>
</gene>
<dbReference type="InterPro" id="IPR003607">
    <property type="entry name" value="HD/PDEase_dom"/>
</dbReference>
<dbReference type="InterPro" id="IPR017670">
    <property type="entry name" value="Phosphonate_degrad-assoc"/>
</dbReference>
<accession>A0ABV4WDB8</accession>
<reference evidence="2 3" key="1">
    <citation type="submission" date="2024-09" db="EMBL/GenBank/DDBJ databases">
        <title>Floridaenema gen nov. (Aerosakkonemataceae, Aerosakkonematales ord. nov., Cyanobacteria) from benthic tropical and subtropical fresh waters, with the description of four new species.</title>
        <authorList>
            <person name="Moretto J.A."/>
            <person name="Berthold D.E."/>
            <person name="Lefler F.W."/>
            <person name="Huang I.-S."/>
            <person name="Laughinghouse H. IV."/>
        </authorList>
    </citation>
    <scope>NUCLEOTIDE SEQUENCE [LARGE SCALE GENOMIC DNA]</scope>
    <source>
        <strain evidence="2 3">BLCC-F167</strain>
    </source>
</reference>
<comment type="caution">
    <text evidence="2">The sequence shown here is derived from an EMBL/GenBank/DDBJ whole genome shotgun (WGS) entry which is preliminary data.</text>
</comment>
<sequence>MKVKTKIVEILRSRGDRQYGGEAVSQLEHALQCATLARDCGASNELVIACLLHDFGHLVHSLGEDGLQTGLDDRHEYRVIPWLRPLYSEAVTEPIRLHVQAKRYLCAVEPSYFASLSPASQQSLILQGGIYSPEEAAAFISLPFAEDAVQLRRWDEQAKIPGQVTPSLEDFMTYAL</sequence>
<evidence type="ECO:0000259" key="1">
    <source>
        <dbReference type="Pfam" id="PF01966"/>
    </source>
</evidence>
<dbReference type="SUPFAM" id="SSF109604">
    <property type="entry name" value="HD-domain/PDEase-like"/>
    <property type="match status" value="1"/>
</dbReference>
<feature type="domain" description="HD" evidence="1">
    <location>
        <begin position="27"/>
        <end position="61"/>
    </location>
</feature>
<dbReference type="Pfam" id="PF01966">
    <property type="entry name" value="HD"/>
    <property type="match status" value="1"/>
</dbReference>
<dbReference type="PANTHER" id="PTHR40202:SF1">
    <property type="entry name" value="HD DOMAIN-CONTAINING PROTEIN"/>
    <property type="match status" value="1"/>
</dbReference>
<evidence type="ECO:0000313" key="3">
    <source>
        <dbReference type="Proteomes" id="UP001576780"/>
    </source>
</evidence>
<dbReference type="CDD" id="cd00077">
    <property type="entry name" value="HDc"/>
    <property type="match status" value="1"/>
</dbReference>
<dbReference type="EMBL" id="JBHFNT010000011">
    <property type="protein sequence ID" value="MFB2833061.1"/>
    <property type="molecule type" value="Genomic_DNA"/>
</dbReference>
<dbReference type="PANTHER" id="PTHR40202">
    <property type="match status" value="1"/>
</dbReference>
<dbReference type="Proteomes" id="UP001576780">
    <property type="component" value="Unassembled WGS sequence"/>
</dbReference>
<dbReference type="Gene3D" id="1.10.3210.10">
    <property type="entry name" value="Hypothetical protein af1432"/>
    <property type="match status" value="1"/>
</dbReference>
<dbReference type="InterPro" id="IPR052567">
    <property type="entry name" value="OP_Dioxygenase"/>
</dbReference>
<proteinExistence type="predicted"/>
<keyword evidence="3" id="KW-1185">Reference proteome</keyword>